<protein>
    <submittedName>
        <fullName evidence="2">Uncharacterized protein</fullName>
    </submittedName>
</protein>
<feature type="transmembrane region" description="Helical" evidence="1">
    <location>
        <begin position="101"/>
        <end position="122"/>
    </location>
</feature>
<proteinExistence type="predicted"/>
<dbReference type="EMBL" id="KZ992793">
    <property type="protein sequence ID" value="RKP06924.1"/>
    <property type="molecule type" value="Genomic_DNA"/>
</dbReference>
<gene>
    <name evidence="2" type="ORF">THASP1DRAFT_31267</name>
</gene>
<sequence>MELGLPLWQPLTSTHPITSTPLAWPLFALGIGLVSVRAYATVIKSVSAVAPVPLRRKFATISWPAMTQTCSRPLQARYHPLLMTASSLLWIKYGILHDRALLAMLPFALSLLVSVVHTLRLFRQLSVAETASAHRVLLLLFALLLPVLHLPGPSDVHTVQPYVPHQPAYAEQAGWVIMVVSCVTCTMWLRKLVRRAPDVYPRTTRH</sequence>
<dbReference type="Proteomes" id="UP000271241">
    <property type="component" value="Unassembled WGS sequence"/>
</dbReference>
<evidence type="ECO:0000256" key="1">
    <source>
        <dbReference type="SAM" id="Phobius"/>
    </source>
</evidence>
<feature type="transmembrane region" description="Helical" evidence="1">
    <location>
        <begin position="22"/>
        <end position="40"/>
    </location>
</feature>
<keyword evidence="3" id="KW-1185">Reference proteome</keyword>
<keyword evidence="1" id="KW-1133">Transmembrane helix</keyword>
<reference evidence="3" key="1">
    <citation type="journal article" date="2018" name="Nat. Microbiol.">
        <title>Leveraging single-cell genomics to expand the fungal tree of life.</title>
        <authorList>
            <person name="Ahrendt S.R."/>
            <person name="Quandt C.A."/>
            <person name="Ciobanu D."/>
            <person name="Clum A."/>
            <person name="Salamov A."/>
            <person name="Andreopoulos B."/>
            <person name="Cheng J.F."/>
            <person name="Woyke T."/>
            <person name="Pelin A."/>
            <person name="Henrissat B."/>
            <person name="Reynolds N.K."/>
            <person name="Benny G.L."/>
            <person name="Smith M.E."/>
            <person name="James T.Y."/>
            <person name="Grigoriev I.V."/>
        </authorList>
    </citation>
    <scope>NUCLEOTIDE SEQUENCE [LARGE SCALE GENOMIC DNA]</scope>
    <source>
        <strain evidence="3">RSA 1356</strain>
    </source>
</reference>
<organism evidence="2 3">
    <name type="scientific">Thamnocephalis sphaerospora</name>
    <dbReference type="NCBI Taxonomy" id="78915"/>
    <lineage>
        <taxon>Eukaryota</taxon>
        <taxon>Fungi</taxon>
        <taxon>Fungi incertae sedis</taxon>
        <taxon>Zoopagomycota</taxon>
        <taxon>Zoopagomycotina</taxon>
        <taxon>Zoopagomycetes</taxon>
        <taxon>Zoopagales</taxon>
        <taxon>Sigmoideomycetaceae</taxon>
        <taxon>Thamnocephalis</taxon>
    </lineage>
</organism>
<evidence type="ECO:0000313" key="3">
    <source>
        <dbReference type="Proteomes" id="UP000271241"/>
    </source>
</evidence>
<dbReference type="AlphaFoldDB" id="A0A4P9XM13"/>
<name>A0A4P9XM13_9FUNG</name>
<feature type="transmembrane region" description="Helical" evidence="1">
    <location>
        <begin position="172"/>
        <end position="189"/>
    </location>
</feature>
<feature type="transmembrane region" description="Helical" evidence="1">
    <location>
        <begin position="134"/>
        <end position="152"/>
    </location>
</feature>
<keyword evidence="1" id="KW-0472">Membrane</keyword>
<keyword evidence="1" id="KW-0812">Transmembrane</keyword>
<evidence type="ECO:0000313" key="2">
    <source>
        <dbReference type="EMBL" id="RKP06924.1"/>
    </source>
</evidence>
<accession>A0A4P9XM13</accession>